<gene>
    <name evidence="9" type="ORF">TRICI_005378</name>
</gene>
<dbReference type="SUPFAM" id="SSF103473">
    <property type="entry name" value="MFS general substrate transporter"/>
    <property type="match status" value="1"/>
</dbReference>
<feature type="transmembrane region" description="Helical" evidence="7">
    <location>
        <begin position="336"/>
        <end position="354"/>
    </location>
</feature>
<feature type="transmembrane region" description="Helical" evidence="7">
    <location>
        <begin position="170"/>
        <end position="192"/>
    </location>
</feature>
<comment type="subcellular location">
    <subcellularLocation>
        <location evidence="1">Membrane</location>
        <topology evidence="1">Multi-pass membrane protein</topology>
    </subcellularLocation>
</comment>
<feature type="transmembrane region" description="Helical" evidence="7">
    <location>
        <begin position="140"/>
        <end position="158"/>
    </location>
</feature>
<dbReference type="InterPro" id="IPR036259">
    <property type="entry name" value="MFS_trans_sf"/>
</dbReference>
<proteinExistence type="inferred from homology"/>
<dbReference type="PANTHER" id="PTHR48022">
    <property type="entry name" value="PLASTIDIC GLUCOSE TRANSPORTER 4"/>
    <property type="match status" value="1"/>
</dbReference>
<dbReference type="VEuPathDB" id="FungiDB:TRICI_005378"/>
<keyword evidence="5 7" id="KW-1133">Transmembrane helix</keyword>
<dbReference type="EMBL" id="SWFS01000422">
    <property type="protein sequence ID" value="KAA8904897.1"/>
    <property type="molecule type" value="Genomic_DNA"/>
</dbReference>
<accession>A0A642UT39</accession>
<name>A0A642UT39_9ASCO</name>
<feature type="transmembrane region" description="Helical" evidence="7">
    <location>
        <begin position="204"/>
        <end position="225"/>
    </location>
</feature>
<dbReference type="Pfam" id="PF00083">
    <property type="entry name" value="Sugar_tr"/>
    <property type="match status" value="1"/>
</dbReference>
<keyword evidence="6 7" id="KW-0472">Membrane</keyword>
<dbReference type="InterPro" id="IPR020846">
    <property type="entry name" value="MFS_dom"/>
</dbReference>
<organism evidence="9 10">
    <name type="scientific">Trichomonascus ciferrii</name>
    <dbReference type="NCBI Taxonomy" id="44093"/>
    <lineage>
        <taxon>Eukaryota</taxon>
        <taxon>Fungi</taxon>
        <taxon>Dikarya</taxon>
        <taxon>Ascomycota</taxon>
        <taxon>Saccharomycotina</taxon>
        <taxon>Dipodascomycetes</taxon>
        <taxon>Dipodascales</taxon>
        <taxon>Trichomonascaceae</taxon>
        <taxon>Trichomonascus</taxon>
        <taxon>Trichomonascus ciferrii complex</taxon>
    </lineage>
</organism>
<dbReference type="OrthoDB" id="6133115at2759"/>
<keyword evidence="3" id="KW-0813">Transport</keyword>
<evidence type="ECO:0000256" key="7">
    <source>
        <dbReference type="SAM" id="Phobius"/>
    </source>
</evidence>
<dbReference type="Proteomes" id="UP000761534">
    <property type="component" value="Unassembled WGS sequence"/>
</dbReference>
<evidence type="ECO:0000256" key="2">
    <source>
        <dbReference type="ARBA" id="ARBA00010992"/>
    </source>
</evidence>
<feature type="transmembrane region" description="Helical" evidence="7">
    <location>
        <begin position="394"/>
        <end position="420"/>
    </location>
</feature>
<dbReference type="FunFam" id="1.20.1250.20:FF:000134">
    <property type="entry name" value="MFS sugar transporter protein"/>
    <property type="match status" value="1"/>
</dbReference>
<comment type="caution">
    <text evidence="9">The sequence shown here is derived from an EMBL/GenBank/DDBJ whole genome shotgun (WGS) entry which is preliminary data.</text>
</comment>
<dbReference type="PANTHER" id="PTHR48022:SF24">
    <property type="entry name" value="HEXOSE TRANSPORTER PROTEIN (AFU_ORTHOLOGUE AFUA_8G04480)"/>
    <property type="match status" value="1"/>
</dbReference>
<dbReference type="GO" id="GO:0016020">
    <property type="term" value="C:membrane"/>
    <property type="evidence" value="ECO:0007669"/>
    <property type="project" value="UniProtKB-SubCell"/>
</dbReference>
<dbReference type="InterPro" id="IPR005828">
    <property type="entry name" value="MFS_sugar_transport-like"/>
</dbReference>
<dbReference type="GO" id="GO:0005351">
    <property type="term" value="F:carbohydrate:proton symporter activity"/>
    <property type="evidence" value="ECO:0007669"/>
    <property type="project" value="TreeGrafter"/>
</dbReference>
<dbReference type="AlphaFoldDB" id="A0A642UT39"/>
<evidence type="ECO:0000256" key="1">
    <source>
        <dbReference type="ARBA" id="ARBA00004141"/>
    </source>
</evidence>
<dbReference type="InterPro" id="IPR050360">
    <property type="entry name" value="MFS_Sugar_Transporters"/>
</dbReference>
<feature type="domain" description="Major facilitator superfamily (MFS) profile" evidence="8">
    <location>
        <begin position="42"/>
        <end position="484"/>
    </location>
</feature>
<evidence type="ECO:0000313" key="10">
    <source>
        <dbReference type="Proteomes" id="UP000761534"/>
    </source>
</evidence>
<keyword evidence="10" id="KW-1185">Reference proteome</keyword>
<keyword evidence="4 7" id="KW-0812">Transmembrane</keyword>
<sequence length="529" mass="59317">MGAGGFVDVEDMAREGQTVMDLVPKLDKPWFRYGHLLKLNMLMFAPILTQITSGYDGSMMNGLQSIENWQEYFDHPQGHRLGTMSNGLIIGALITTPFLSYLIEYLGRKRPVIIGSMIMILGAGLQAGSRNFSMFLGSRIILGIGNTITSASAAVYLTECGYPTHRPTLTSIYQCGWPMGSFVAALVTWGPYNSPSMVKSTWSWRLPSLLQGFFPLVVCVLMFFGPESPRWLISKGRHEQALDFFTKYQGAGDPTSALVQFQMAEISATLEAEKAQKMSRWAEWWSSKAMLHRLFITVALPMFIQLCGNAIISYYLHLILNSIGITDAITQLKLNLGINAFGLAWDMVFANLVYKLRRKLLLMGGFGLCCLCFTIFTVLAAINTQRNFEDKSLGYGGVVMIFAFQGVYHIASPVIPTYVMEIAPFSLRAKAAVIRELATGGISFFNNYVNPVAMKAIDWKYYIVYDVWLVVQITIVYFFFPETYKMGLEEIARVFGDELIRGNDTAEKHKQLNLLPSEKDETTIHVEKV</sequence>
<evidence type="ECO:0000256" key="5">
    <source>
        <dbReference type="ARBA" id="ARBA00022989"/>
    </source>
</evidence>
<feature type="transmembrane region" description="Helical" evidence="7">
    <location>
        <begin position="84"/>
        <end position="103"/>
    </location>
</feature>
<feature type="transmembrane region" description="Helical" evidence="7">
    <location>
        <begin position="361"/>
        <end position="382"/>
    </location>
</feature>
<feature type="transmembrane region" description="Helical" evidence="7">
    <location>
        <begin position="294"/>
        <end position="316"/>
    </location>
</feature>
<comment type="similarity">
    <text evidence="2">Belongs to the major facilitator superfamily. Sugar transporter (TC 2.A.1.1) family.</text>
</comment>
<evidence type="ECO:0000256" key="6">
    <source>
        <dbReference type="ARBA" id="ARBA00023136"/>
    </source>
</evidence>
<evidence type="ECO:0000256" key="4">
    <source>
        <dbReference type="ARBA" id="ARBA00022692"/>
    </source>
</evidence>
<dbReference type="InterPro" id="IPR005829">
    <property type="entry name" value="Sugar_transporter_CS"/>
</dbReference>
<protein>
    <recommendedName>
        <fullName evidence="8">Major facilitator superfamily (MFS) profile domain-containing protein</fullName>
    </recommendedName>
</protein>
<feature type="transmembrane region" description="Helical" evidence="7">
    <location>
        <begin position="461"/>
        <end position="480"/>
    </location>
</feature>
<feature type="transmembrane region" description="Helical" evidence="7">
    <location>
        <begin position="110"/>
        <end position="128"/>
    </location>
</feature>
<reference evidence="9" key="1">
    <citation type="journal article" date="2019" name="G3 (Bethesda)">
        <title>Genome Assemblies of Two Rare Opportunistic Yeast Pathogens: Diutina rugosa (syn. Candida rugosa) and Trichomonascus ciferrii (syn. Candida ciferrii).</title>
        <authorList>
            <person name="Mixao V."/>
            <person name="Saus E."/>
            <person name="Hansen A.P."/>
            <person name="Lass-Florl C."/>
            <person name="Gabaldon T."/>
        </authorList>
    </citation>
    <scope>NUCLEOTIDE SEQUENCE</scope>
    <source>
        <strain evidence="9">CBS 4856</strain>
    </source>
</reference>
<dbReference type="PROSITE" id="PS50850">
    <property type="entry name" value="MFS"/>
    <property type="match status" value="1"/>
</dbReference>
<evidence type="ECO:0000256" key="3">
    <source>
        <dbReference type="ARBA" id="ARBA00022448"/>
    </source>
</evidence>
<dbReference type="Gene3D" id="1.20.1250.20">
    <property type="entry name" value="MFS general substrate transporter like domains"/>
    <property type="match status" value="1"/>
</dbReference>
<evidence type="ECO:0000313" key="9">
    <source>
        <dbReference type="EMBL" id="KAA8904897.1"/>
    </source>
</evidence>
<evidence type="ECO:0000259" key="8">
    <source>
        <dbReference type="PROSITE" id="PS50850"/>
    </source>
</evidence>
<dbReference type="PROSITE" id="PS00216">
    <property type="entry name" value="SUGAR_TRANSPORT_1"/>
    <property type="match status" value="1"/>
</dbReference>